<comment type="caution">
    <text evidence="11">The sequence shown here is derived from an EMBL/GenBank/DDBJ whole genome shotgun (WGS) entry which is preliminary data.</text>
</comment>
<evidence type="ECO:0000256" key="9">
    <source>
        <dbReference type="SAM" id="Phobius"/>
    </source>
</evidence>
<dbReference type="CDD" id="cd01840">
    <property type="entry name" value="SGNH_hydrolase_yrhL_like"/>
    <property type="match status" value="1"/>
</dbReference>
<keyword evidence="7" id="KW-0012">Acyltransferase</keyword>
<evidence type="ECO:0000256" key="1">
    <source>
        <dbReference type="ARBA" id="ARBA00004651"/>
    </source>
</evidence>
<dbReference type="Proteomes" id="UP000658613">
    <property type="component" value="Unassembled WGS sequence"/>
</dbReference>
<accession>A0A931GSB2</accession>
<evidence type="ECO:0000256" key="3">
    <source>
        <dbReference type="ARBA" id="ARBA00022679"/>
    </source>
</evidence>
<feature type="transmembrane region" description="Helical" evidence="9">
    <location>
        <begin position="93"/>
        <end position="112"/>
    </location>
</feature>
<dbReference type="EMBL" id="JADOUE010000001">
    <property type="protein sequence ID" value="MBG6121872.1"/>
    <property type="molecule type" value="Genomic_DNA"/>
</dbReference>
<dbReference type="InterPro" id="IPR002656">
    <property type="entry name" value="Acyl_transf_3_dom"/>
</dbReference>
<keyword evidence="12" id="KW-1185">Reference proteome</keyword>
<comment type="subcellular location">
    <subcellularLocation>
        <location evidence="1">Cell membrane</location>
        <topology evidence="1">Multi-pass membrane protein</topology>
    </subcellularLocation>
</comment>
<evidence type="ECO:0000256" key="6">
    <source>
        <dbReference type="ARBA" id="ARBA00023136"/>
    </source>
</evidence>
<feature type="transmembrane region" description="Helical" evidence="9">
    <location>
        <begin position="162"/>
        <end position="179"/>
    </location>
</feature>
<dbReference type="InterPro" id="IPR036514">
    <property type="entry name" value="SGNH_hydro_sf"/>
</dbReference>
<evidence type="ECO:0000256" key="8">
    <source>
        <dbReference type="SAM" id="MobiDB-lite"/>
    </source>
</evidence>
<keyword evidence="6 9" id="KW-0472">Membrane</keyword>
<protein>
    <submittedName>
        <fullName evidence="11">Peptidoglycan/LPS O-acetylase OafA/YrhL/lysophospholipase L1-like esterase</fullName>
    </submittedName>
</protein>
<feature type="transmembrane region" description="Helical" evidence="9">
    <location>
        <begin position="281"/>
        <end position="302"/>
    </location>
</feature>
<evidence type="ECO:0000256" key="4">
    <source>
        <dbReference type="ARBA" id="ARBA00022692"/>
    </source>
</evidence>
<dbReference type="GO" id="GO:0005886">
    <property type="term" value="C:plasma membrane"/>
    <property type="evidence" value="ECO:0007669"/>
    <property type="project" value="UniProtKB-SubCell"/>
</dbReference>
<reference evidence="11" key="1">
    <citation type="submission" date="2020-11" db="EMBL/GenBank/DDBJ databases">
        <title>Sequencing the genomes of 1000 actinobacteria strains.</title>
        <authorList>
            <person name="Klenk H.-P."/>
        </authorList>
    </citation>
    <scope>NUCLEOTIDE SEQUENCE</scope>
    <source>
        <strain evidence="11">DSM 45632</strain>
    </source>
</reference>
<feature type="transmembrane region" description="Helical" evidence="9">
    <location>
        <begin position="219"/>
        <end position="237"/>
    </location>
</feature>
<dbReference type="InterPro" id="IPR050879">
    <property type="entry name" value="Acyltransferase_3"/>
</dbReference>
<feature type="transmembrane region" description="Helical" evidence="9">
    <location>
        <begin position="186"/>
        <end position="207"/>
    </location>
</feature>
<dbReference type="GO" id="GO:0009103">
    <property type="term" value="P:lipopolysaccharide biosynthetic process"/>
    <property type="evidence" value="ECO:0007669"/>
    <property type="project" value="TreeGrafter"/>
</dbReference>
<dbReference type="Gene3D" id="3.40.50.1110">
    <property type="entry name" value="SGNH hydrolase"/>
    <property type="match status" value="1"/>
</dbReference>
<evidence type="ECO:0000256" key="5">
    <source>
        <dbReference type="ARBA" id="ARBA00022989"/>
    </source>
</evidence>
<feature type="transmembrane region" description="Helical" evidence="9">
    <location>
        <begin position="323"/>
        <end position="346"/>
    </location>
</feature>
<keyword evidence="3" id="KW-0808">Transferase</keyword>
<keyword evidence="4 9" id="KW-0812">Transmembrane</keyword>
<feature type="transmembrane region" description="Helical" evidence="9">
    <location>
        <begin position="52"/>
        <end position="72"/>
    </location>
</feature>
<feature type="transmembrane region" description="Helical" evidence="9">
    <location>
        <begin position="20"/>
        <end position="40"/>
    </location>
</feature>
<dbReference type="RefSeq" id="WP_196824352.1">
    <property type="nucleotide sequence ID" value="NZ_CP046980.1"/>
</dbReference>
<keyword evidence="2" id="KW-1003">Cell membrane</keyword>
<evidence type="ECO:0000256" key="7">
    <source>
        <dbReference type="ARBA" id="ARBA00023315"/>
    </source>
</evidence>
<feature type="transmembrane region" description="Helical" evidence="9">
    <location>
        <begin position="258"/>
        <end position="275"/>
    </location>
</feature>
<feature type="domain" description="Acyltransferase 3" evidence="10">
    <location>
        <begin position="21"/>
        <end position="365"/>
    </location>
</feature>
<organism evidence="11 12">
    <name type="scientific">Corynebacterium aquatimens</name>
    <dbReference type="NCBI Taxonomy" id="1190508"/>
    <lineage>
        <taxon>Bacteria</taxon>
        <taxon>Bacillati</taxon>
        <taxon>Actinomycetota</taxon>
        <taxon>Actinomycetes</taxon>
        <taxon>Mycobacteriales</taxon>
        <taxon>Corynebacteriaceae</taxon>
        <taxon>Corynebacterium</taxon>
    </lineage>
</organism>
<evidence type="ECO:0000313" key="11">
    <source>
        <dbReference type="EMBL" id="MBG6121872.1"/>
    </source>
</evidence>
<sequence>MATSVIPVGPRHRRGLIPRVPGLDGIRGLAVAAVVIYHLFPPTVFGLTLPGGYLGVDIFFVLSGFLITSLLVRERVSGGAISLKHFWLKRARRILPAAITVLVICTALAWVIRGDATVGLPRQFFTTAFFVNNWGQIFAAQSYFSTPELFAHYWSLAVEEQFYVLWPLIIIGLTAWLGVDKLHRLAAICMAGAVGSFLWMITVYKPIEDPTRVYYGTDTHAFGLLTGAALAVWLVRVRNENIIWSRRPSIAGYPSRAAVPELLALIGLIGLMLFMSDTAAVTYRGGLFLASILTAVVIRGVIKGNRYLNPIFENQVLRHLGDISFSLYLWHWPAFVFTVELFNNLGWGDAHLFAGLLSLALSLAFAELTFTYIEEPFRRRGYKKTLGPIFGPRADASTRIPSMITASIVALATVAALIFAPTQTKLERELTEKQEQQRQAQEEAKARAIEEARRQAEREEKAKEELVGTNIVAIGDSVMLASSEALSERFPGIYVDGEVSRHYTVVPRLLDEFEAQGLLRKYVVLGFGTNGQSDGAGDTELMDNILRRIGPDRVIVLVTPYGNREWMPPAQQEIFEKAREYPNVYVADWCNAAGVDPTLLGEDGIHPGPAGQRLYAEKIDEALKQSIGGDKYIPERCGP</sequence>
<evidence type="ECO:0000259" key="10">
    <source>
        <dbReference type="Pfam" id="PF01757"/>
    </source>
</evidence>
<dbReference type="GO" id="GO:0016747">
    <property type="term" value="F:acyltransferase activity, transferring groups other than amino-acyl groups"/>
    <property type="evidence" value="ECO:0007669"/>
    <property type="project" value="InterPro"/>
</dbReference>
<proteinExistence type="predicted"/>
<dbReference type="PANTHER" id="PTHR23028">
    <property type="entry name" value="ACETYLTRANSFERASE"/>
    <property type="match status" value="1"/>
</dbReference>
<feature type="transmembrane region" description="Helical" evidence="9">
    <location>
        <begin position="400"/>
        <end position="420"/>
    </location>
</feature>
<dbReference type="Pfam" id="PF01757">
    <property type="entry name" value="Acyl_transf_3"/>
    <property type="match status" value="1"/>
</dbReference>
<evidence type="ECO:0000313" key="12">
    <source>
        <dbReference type="Proteomes" id="UP000658613"/>
    </source>
</evidence>
<keyword evidence="5 9" id="KW-1133">Transmembrane helix</keyword>
<evidence type="ECO:0000256" key="2">
    <source>
        <dbReference type="ARBA" id="ARBA00022475"/>
    </source>
</evidence>
<gene>
    <name evidence="11" type="ORF">IW254_000841</name>
</gene>
<feature type="transmembrane region" description="Helical" evidence="9">
    <location>
        <begin position="352"/>
        <end position="373"/>
    </location>
</feature>
<dbReference type="SUPFAM" id="SSF52266">
    <property type="entry name" value="SGNH hydrolase"/>
    <property type="match status" value="1"/>
</dbReference>
<name>A0A931GSB2_9CORY</name>
<feature type="region of interest" description="Disordered" evidence="8">
    <location>
        <begin position="429"/>
        <end position="461"/>
    </location>
</feature>
<dbReference type="AlphaFoldDB" id="A0A931GSB2"/>
<dbReference type="PANTHER" id="PTHR23028:SF53">
    <property type="entry name" value="ACYL_TRANSF_3 DOMAIN-CONTAINING PROTEIN"/>
    <property type="match status" value="1"/>
</dbReference>